<evidence type="ECO:0000313" key="2">
    <source>
        <dbReference type="EMBL" id="KAG4416200.1"/>
    </source>
</evidence>
<dbReference type="PANTHER" id="PTHR11803:SF58">
    <property type="entry name" value="PROTEIN HMF1-RELATED"/>
    <property type="match status" value="1"/>
</dbReference>
<dbReference type="Pfam" id="PF01042">
    <property type="entry name" value="Ribonuc_L-PSP"/>
    <property type="match status" value="1"/>
</dbReference>
<gene>
    <name evidence="2" type="ORF">IFR04_010657</name>
</gene>
<dbReference type="Gene3D" id="3.30.1330.40">
    <property type="entry name" value="RutC-like"/>
    <property type="match status" value="1"/>
</dbReference>
<dbReference type="AlphaFoldDB" id="A0A8H7W3V3"/>
<evidence type="ECO:0000256" key="1">
    <source>
        <dbReference type="ARBA" id="ARBA00010552"/>
    </source>
</evidence>
<reference evidence="2" key="1">
    <citation type="submission" date="2021-02" db="EMBL/GenBank/DDBJ databases">
        <title>Genome sequence Cadophora malorum strain M34.</title>
        <authorList>
            <person name="Stefanovic E."/>
            <person name="Vu D."/>
            <person name="Scully C."/>
            <person name="Dijksterhuis J."/>
            <person name="Roader J."/>
            <person name="Houbraken J."/>
        </authorList>
    </citation>
    <scope>NUCLEOTIDE SEQUENCE</scope>
    <source>
        <strain evidence="2">M34</strain>
    </source>
</reference>
<proteinExistence type="inferred from homology"/>
<keyword evidence="3" id="KW-1185">Reference proteome</keyword>
<dbReference type="GO" id="GO:0005829">
    <property type="term" value="C:cytosol"/>
    <property type="evidence" value="ECO:0007669"/>
    <property type="project" value="TreeGrafter"/>
</dbReference>
<evidence type="ECO:0008006" key="4">
    <source>
        <dbReference type="Google" id="ProtNLM"/>
    </source>
</evidence>
<dbReference type="PANTHER" id="PTHR11803">
    <property type="entry name" value="2-IMINOBUTANOATE/2-IMINOPROPANOATE DEAMINASE RIDA"/>
    <property type="match status" value="1"/>
</dbReference>
<protein>
    <recommendedName>
        <fullName evidence="4">YjgF-like protein</fullName>
    </recommendedName>
</protein>
<sequence>MSESSCITLMNPPNGPYIRPTYSHIASITSPTRLIYTAGQVGTLPDGSTAAGFEAQAKQAFANLKIALETAGASVRDIVKLTYYVVDLEANIDAFRRVYVEFLTDREGIHRAPSTLLCVAGLAKKEWLVEVEAVAAVKDLKSKL</sequence>
<dbReference type="EMBL" id="JAFJYH010000194">
    <property type="protein sequence ID" value="KAG4416200.1"/>
    <property type="molecule type" value="Genomic_DNA"/>
</dbReference>
<dbReference type="CDD" id="cd00448">
    <property type="entry name" value="YjgF_YER057c_UK114_family"/>
    <property type="match status" value="1"/>
</dbReference>
<dbReference type="SUPFAM" id="SSF55298">
    <property type="entry name" value="YjgF-like"/>
    <property type="match status" value="1"/>
</dbReference>
<accession>A0A8H7W3V3</accession>
<dbReference type="Proteomes" id="UP000664132">
    <property type="component" value="Unassembled WGS sequence"/>
</dbReference>
<dbReference type="InterPro" id="IPR035959">
    <property type="entry name" value="RutC-like_sf"/>
</dbReference>
<comment type="caution">
    <text evidence="2">The sequence shown here is derived from an EMBL/GenBank/DDBJ whole genome shotgun (WGS) entry which is preliminary data.</text>
</comment>
<dbReference type="OrthoDB" id="309640at2759"/>
<comment type="similarity">
    <text evidence="1">Belongs to the RutC family.</text>
</comment>
<name>A0A8H7W3V3_9HELO</name>
<evidence type="ECO:0000313" key="3">
    <source>
        <dbReference type="Proteomes" id="UP000664132"/>
    </source>
</evidence>
<organism evidence="2 3">
    <name type="scientific">Cadophora malorum</name>
    <dbReference type="NCBI Taxonomy" id="108018"/>
    <lineage>
        <taxon>Eukaryota</taxon>
        <taxon>Fungi</taxon>
        <taxon>Dikarya</taxon>
        <taxon>Ascomycota</taxon>
        <taxon>Pezizomycotina</taxon>
        <taxon>Leotiomycetes</taxon>
        <taxon>Helotiales</taxon>
        <taxon>Ploettnerulaceae</taxon>
        <taxon>Cadophora</taxon>
    </lineage>
</organism>
<dbReference type="GO" id="GO:0019239">
    <property type="term" value="F:deaminase activity"/>
    <property type="evidence" value="ECO:0007669"/>
    <property type="project" value="TreeGrafter"/>
</dbReference>
<dbReference type="InterPro" id="IPR006175">
    <property type="entry name" value="YjgF/YER057c/UK114"/>
</dbReference>